<dbReference type="Pfam" id="PF25780">
    <property type="entry name" value="TPR_IPO5"/>
    <property type="match status" value="1"/>
</dbReference>
<gene>
    <name evidence="9" type="ORF">HAX54_000438</name>
</gene>
<comment type="subcellular location">
    <subcellularLocation>
        <location evidence="2">Cytoplasm</location>
    </subcellularLocation>
    <subcellularLocation>
        <location evidence="1">Nucleus</location>
    </subcellularLocation>
</comment>
<reference evidence="9 10" key="1">
    <citation type="journal article" date="2021" name="BMC Genomics">
        <title>Datura genome reveals duplications of psychoactive alkaloid biosynthetic genes and high mutation rate following tissue culture.</title>
        <authorList>
            <person name="Rajewski A."/>
            <person name="Carter-House D."/>
            <person name="Stajich J."/>
            <person name="Litt A."/>
        </authorList>
    </citation>
    <scope>NUCLEOTIDE SEQUENCE [LARGE SCALE GENOMIC DNA]</scope>
    <source>
        <strain evidence="9">AR-01</strain>
    </source>
</reference>
<dbReference type="Gene3D" id="1.25.10.10">
    <property type="entry name" value="Leucine-rich Repeat Variant"/>
    <property type="match status" value="1"/>
</dbReference>
<protein>
    <recommendedName>
        <fullName evidence="8">TOG domain-containing protein</fullName>
    </recommendedName>
</protein>
<dbReference type="PANTHER" id="PTHR10527">
    <property type="entry name" value="IMPORTIN BETA"/>
    <property type="match status" value="1"/>
</dbReference>
<evidence type="ECO:0000256" key="6">
    <source>
        <dbReference type="ARBA" id="ARBA00022927"/>
    </source>
</evidence>
<dbReference type="InterPro" id="IPR058584">
    <property type="entry name" value="IMB1_TNPO1-like_TPR"/>
</dbReference>
<evidence type="ECO:0000256" key="4">
    <source>
        <dbReference type="ARBA" id="ARBA00022490"/>
    </source>
</evidence>
<dbReference type="InterPro" id="IPR040122">
    <property type="entry name" value="Importin_beta"/>
</dbReference>
<proteinExistence type="predicted"/>
<name>A0ABS8T1X8_DATST</name>
<dbReference type="Pfam" id="PF13513">
    <property type="entry name" value="HEAT_EZ"/>
    <property type="match status" value="1"/>
</dbReference>
<dbReference type="SMART" id="SM01349">
    <property type="entry name" value="TOG"/>
    <property type="match status" value="1"/>
</dbReference>
<dbReference type="Pfam" id="PF25574">
    <property type="entry name" value="TPR_IMB1"/>
    <property type="match status" value="1"/>
</dbReference>
<organism evidence="9 10">
    <name type="scientific">Datura stramonium</name>
    <name type="common">Jimsonweed</name>
    <name type="synonym">Common thornapple</name>
    <dbReference type="NCBI Taxonomy" id="4076"/>
    <lineage>
        <taxon>Eukaryota</taxon>
        <taxon>Viridiplantae</taxon>
        <taxon>Streptophyta</taxon>
        <taxon>Embryophyta</taxon>
        <taxon>Tracheophyta</taxon>
        <taxon>Spermatophyta</taxon>
        <taxon>Magnoliopsida</taxon>
        <taxon>eudicotyledons</taxon>
        <taxon>Gunneridae</taxon>
        <taxon>Pentapetalae</taxon>
        <taxon>asterids</taxon>
        <taxon>lamiids</taxon>
        <taxon>Solanales</taxon>
        <taxon>Solanaceae</taxon>
        <taxon>Solanoideae</taxon>
        <taxon>Datureae</taxon>
        <taxon>Datura</taxon>
    </lineage>
</organism>
<dbReference type="InterPro" id="IPR016024">
    <property type="entry name" value="ARM-type_fold"/>
</dbReference>
<accession>A0ABS8T1X8</accession>
<dbReference type="SUPFAM" id="SSF48371">
    <property type="entry name" value="ARM repeat"/>
    <property type="match status" value="2"/>
</dbReference>
<keyword evidence="7" id="KW-0539">Nucleus</keyword>
<keyword evidence="3" id="KW-0813">Transport</keyword>
<evidence type="ECO:0000256" key="2">
    <source>
        <dbReference type="ARBA" id="ARBA00004496"/>
    </source>
</evidence>
<evidence type="ECO:0000256" key="3">
    <source>
        <dbReference type="ARBA" id="ARBA00022448"/>
    </source>
</evidence>
<dbReference type="InterPro" id="IPR011989">
    <property type="entry name" value="ARM-like"/>
</dbReference>
<keyword evidence="6" id="KW-0653">Protein transport</keyword>
<sequence length="1162" mass="131814">MRQNFWVPTICTFQRLFQFLLSESTQLEMEAILGPDSEPFLTFLSDYTSRRSKGKRSIFNMMKQKDPNSIAIKLATFLGSSQRKIRRNCAVLLRKLLTEDDDSCTTWVNLSESTQSKIKCVLLDRIKLEESNTIFLELHHTVGKLAASLLPGNNWPEFLPFLYQCLTDSSPIHSLQVSALYIFSQLTKVVEEPILVPYVKRLHPVLLNTLNDDTLDLSLRIPAMMAVISFIQCISSPNVKERFQDLLPGMMKAMTDASSNGEEAAAQDALIYFTELAKNEPRFLRLQLAVVVGSILEIAEAERLEQRTRHLAILFLITLVEAKERAPGMVKKLPSFISRCFTMLLKLLLDIKDDPAWHTAETVDNDIWTESNYNVGAKGLELFSFALGGKSVAHIAKEQLSDYLAAPEWEKRHAALIALAQIARGCSKVMIKNLEQLMNMVLNCFQDPHPRVRWAACCAIRQLLIIFYPYLQDQYFNQVLPTLTAAMDDFHPQVQAGAASALCKFGVPIKSEFLMPYLDGIVNKLLVLLQSDKQSVQEHALDALACITRTFEEQFRTYYDTVMPHLRTVLKNADLKSNLILRARAIECISFVGFAVGKEKFRDDEKQVMEVVMSLQGLQVKADDPATNYMLRACTKVCQCMGQDFLPYMSAVMSFSIQCAQLEPSMTISVESDYRSDNSVEIVVLEDKTICSKRDVNLLEDKATACIMLCCCAATLKENFYPWISQAVSIFVPLLKFYTHNTVRRSAVRAMPILLNSAKLAVEKGIAQGGSESYFTKLSDHLILALIEALHEEHVTEICAVMLNELNNCLQICQPLLNEVQLRSIIDEIKHVITESSNRKRKFAERAKTEDFDDEEAELLKEEEVQEDNIFVLIGRILNTLIKTFKAAFLPFFDELSSYLFPMWEQDKTPGERCTSINILDQLVQECPEASIKYCDVFLSLLLDASNDENPEIRQNALYGLGLWAEYDRSSFKPFVREALSRINVVITHFRALEPQNESAYDNAVSAFGKIYQFHRESIDFAQVIPIWLNCLPIKADLAEAKYVHDELCSMVERLDREVLGPNYQYLPKIVSVFAEVLCSGDDLATEETMDRIINILRHLQQTLLPATFESAWLYILPQQEMELKSILSLEGLAFDQSNETPPVNQIFEVNSSTHSQDAISV</sequence>
<dbReference type="InterPro" id="IPR034085">
    <property type="entry name" value="TOG"/>
</dbReference>
<dbReference type="InterPro" id="IPR041389">
    <property type="entry name" value="Importin_rep_6"/>
</dbReference>
<evidence type="ECO:0000259" key="8">
    <source>
        <dbReference type="SMART" id="SM01349"/>
    </source>
</evidence>
<evidence type="ECO:0000313" key="10">
    <source>
        <dbReference type="Proteomes" id="UP000823775"/>
    </source>
</evidence>
<keyword evidence="10" id="KW-1185">Reference proteome</keyword>
<dbReference type="Pfam" id="PF18829">
    <property type="entry name" value="Importin_rep_6"/>
    <property type="match status" value="1"/>
</dbReference>
<evidence type="ECO:0000256" key="1">
    <source>
        <dbReference type="ARBA" id="ARBA00004123"/>
    </source>
</evidence>
<comment type="caution">
    <text evidence="9">The sequence shown here is derived from an EMBL/GenBank/DDBJ whole genome shotgun (WGS) entry which is preliminary data.</text>
</comment>
<evidence type="ECO:0000256" key="7">
    <source>
        <dbReference type="ARBA" id="ARBA00023242"/>
    </source>
</evidence>
<dbReference type="Proteomes" id="UP000823775">
    <property type="component" value="Unassembled WGS sequence"/>
</dbReference>
<keyword evidence="4" id="KW-0963">Cytoplasm</keyword>
<evidence type="ECO:0000256" key="5">
    <source>
        <dbReference type="ARBA" id="ARBA00022737"/>
    </source>
</evidence>
<feature type="domain" description="TOG" evidence="8">
    <location>
        <begin position="386"/>
        <end position="624"/>
    </location>
</feature>
<dbReference type="Pfam" id="PF18808">
    <property type="entry name" value="Importin_rep_4"/>
    <property type="match status" value="1"/>
</dbReference>
<evidence type="ECO:0000313" key="9">
    <source>
        <dbReference type="EMBL" id="MCD7465045.1"/>
    </source>
</evidence>
<keyword evidence="5" id="KW-0677">Repeat</keyword>
<dbReference type="InterPro" id="IPR041653">
    <property type="entry name" value="Importin_rep_4"/>
</dbReference>
<dbReference type="InterPro" id="IPR057672">
    <property type="entry name" value="TPR_IPO4/5"/>
</dbReference>
<dbReference type="EMBL" id="JACEIK010001011">
    <property type="protein sequence ID" value="MCD7465045.1"/>
    <property type="molecule type" value="Genomic_DNA"/>
</dbReference>